<proteinExistence type="predicted"/>
<name>A0A392R363_9FABA</name>
<evidence type="ECO:0000256" key="1">
    <source>
        <dbReference type="SAM" id="Phobius"/>
    </source>
</evidence>
<keyword evidence="3" id="KW-1185">Reference proteome</keyword>
<organism evidence="2 3">
    <name type="scientific">Trifolium medium</name>
    <dbReference type="NCBI Taxonomy" id="97028"/>
    <lineage>
        <taxon>Eukaryota</taxon>
        <taxon>Viridiplantae</taxon>
        <taxon>Streptophyta</taxon>
        <taxon>Embryophyta</taxon>
        <taxon>Tracheophyta</taxon>
        <taxon>Spermatophyta</taxon>
        <taxon>Magnoliopsida</taxon>
        <taxon>eudicotyledons</taxon>
        <taxon>Gunneridae</taxon>
        <taxon>Pentapetalae</taxon>
        <taxon>rosids</taxon>
        <taxon>fabids</taxon>
        <taxon>Fabales</taxon>
        <taxon>Fabaceae</taxon>
        <taxon>Papilionoideae</taxon>
        <taxon>50 kb inversion clade</taxon>
        <taxon>NPAAA clade</taxon>
        <taxon>Hologalegina</taxon>
        <taxon>IRL clade</taxon>
        <taxon>Trifolieae</taxon>
        <taxon>Trifolium</taxon>
    </lineage>
</organism>
<feature type="transmembrane region" description="Helical" evidence="1">
    <location>
        <begin position="36"/>
        <end position="56"/>
    </location>
</feature>
<sequence length="72" mass="7886">MVSAETCLCLFSPPPPPPEQQQQHHEGILKSFLKGLLYVLGFAFGMILIAMGKIFYKKMKFARVAADDSAAG</sequence>
<accession>A0A392R363</accession>
<dbReference type="EMBL" id="LXQA010181318">
    <property type="protein sequence ID" value="MCI30669.1"/>
    <property type="molecule type" value="Genomic_DNA"/>
</dbReference>
<keyword evidence="1" id="KW-1133">Transmembrane helix</keyword>
<protein>
    <submittedName>
        <fullName evidence="2">Uncharacterized protein</fullName>
    </submittedName>
</protein>
<evidence type="ECO:0000313" key="3">
    <source>
        <dbReference type="Proteomes" id="UP000265520"/>
    </source>
</evidence>
<comment type="caution">
    <text evidence="2">The sequence shown here is derived from an EMBL/GenBank/DDBJ whole genome shotgun (WGS) entry which is preliminary data.</text>
</comment>
<feature type="non-terminal residue" evidence="2">
    <location>
        <position position="72"/>
    </location>
</feature>
<dbReference type="AlphaFoldDB" id="A0A392R363"/>
<keyword evidence="1" id="KW-0472">Membrane</keyword>
<evidence type="ECO:0000313" key="2">
    <source>
        <dbReference type="EMBL" id="MCI30669.1"/>
    </source>
</evidence>
<dbReference type="Proteomes" id="UP000265520">
    <property type="component" value="Unassembled WGS sequence"/>
</dbReference>
<reference evidence="2 3" key="1">
    <citation type="journal article" date="2018" name="Front. Plant Sci.">
        <title>Red Clover (Trifolium pratense) and Zigzag Clover (T. medium) - A Picture of Genomic Similarities and Differences.</title>
        <authorList>
            <person name="Dluhosova J."/>
            <person name="Istvanek J."/>
            <person name="Nedelnik J."/>
            <person name="Repkova J."/>
        </authorList>
    </citation>
    <scope>NUCLEOTIDE SEQUENCE [LARGE SCALE GENOMIC DNA]</scope>
    <source>
        <strain evidence="3">cv. 10/8</strain>
        <tissue evidence="2">Leaf</tissue>
    </source>
</reference>
<keyword evidence="1" id="KW-0812">Transmembrane</keyword>